<sequence length="113" mass="13091">MFRMIFNEIQVDFNCFGYFCAARLWQEYKITPENLNVAHVNQFYHQVIHISGGKVIDKHKPLNTDIPKDLGVEVRPVDDLDGYNRIEIKELQGIKVHLQFISQLGFTLAGTLK</sequence>
<comment type="caution">
    <text evidence="1">The sequence shown here is derived from an EMBL/GenBank/DDBJ whole genome shotgun (WGS) entry which is preliminary data.</text>
</comment>
<reference evidence="2" key="1">
    <citation type="journal article" date="2019" name="Int. J. Syst. Evol. Microbiol.">
        <title>The Global Catalogue of Microorganisms (GCM) 10K type strain sequencing project: providing services to taxonomists for standard genome sequencing and annotation.</title>
        <authorList>
            <consortium name="The Broad Institute Genomics Platform"/>
            <consortium name="The Broad Institute Genome Sequencing Center for Infectious Disease"/>
            <person name="Wu L."/>
            <person name="Ma J."/>
        </authorList>
    </citation>
    <scope>NUCLEOTIDE SEQUENCE [LARGE SCALE GENOMIC DNA]</scope>
    <source>
        <strain evidence="2">CCM 7427</strain>
    </source>
</reference>
<gene>
    <name evidence="1" type="ORF">ACFSX5_19510</name>
</gene>
<organism evidence="1 2">
    <name type="scientific">Devosia albogilva</name>
    <dbReference type="NCBI Taxonomy" id="429726"/>
    <lineage>
        <taxon>Bacteria</taxon>
        <taxon>Pseudomonadati</taxon>
        <taxon>Pseudomonadota</taxon>
        <taxon>Alphaproteobacteria</taxon>
        <taxon>Hyphomicrobiales</taxon>
        <taxon>Devosiaceae</taxon>
        <taxon>Devosia</taxon>
    </lineage>
</organism>
<evidence type="ECO:0000313" key="2">
    <source>
        <dbReference type="Proteomes" id="UP001597521"/>
    </source>
</evidence>
<dbReference type="Proteomes" id="UP001597521">
    <property type="component" value="Unassembled WGS sequence"/>
</dbReference>
<dbReference type="EMBL" id="JBHUNP010000005">
    <property type="protein sequence ID" value="MFD2649970.1"/>
    <property type="molecule type" value="Genomic_DNA"/>
</dbReference>
<name>A0ABW5QQF9_9HYPH</name>
<accession>A0ABW5QQF9</accession>
<evidence type="ECO:0000313" key="1">
    <source>
        <dbReference type="EMBL" id="MFD2649970.1"/>
    </source>
</evidence>
<keyword evidence="2" id="KW-1185">Reference proteome</keyword>
<proteinExistence type="predicted"/>
<dbReference type="RefSeq" id="WP_386835769.1">
    <property type="nucleotide sequence ID" value="NZ_JBHUNP010000005.1"/>
</dbReference>
<protein>
    <submittedName>
        <fullName evidence="1">Uncharacterized protein</fullName>
    </submittedName>
</protein>